<evidence type="ECO:0000256" key="2">
    <source>
        <dbReference type="ARBA" id="ARBA00022519"/>
    </source>
</evidence>
<evidence type="ECO:0000256" key="3">
    <source>
        <dbReference type="ARBA" id="ARBA00023136"/>
    </source>
</evidence>
<gene>
    <name evidence="4" type="primary">syd</name>
    <name evidence="4" type="ORF">HHX48_06670</name>
</gene>
<dbReference type="Pfam" id="PF07348">
    <property type="entry name" value="Syd"/>
    <property type="match status" value="1"/>
</dbReference>
<reference evidence="4 5" key="1">
    <citation type="submission" date="2020-04" db="EMBL/GenBank/DDBJ databases">
        <title>Salinimonas sp. HHU 13199.</title>
        <authorList>
            <person name="Cui X."/>
            <person name="Zhang D."/>
        </authorList>
    </citation>
    <scope>NUCLEOTIDE SEQUENCE [LARGE SCALE GENOMIC DNA]</scope>
    <source>
        <strain evidence="4 5">HHU 13199</strain>
    </source>
</reference>
<dbReference type="CDD" id="cd16323">
    <property type="entry name" value="Syd"/>
    <property type="match status" value="1"/>
</dbReference>
<dbReference type="SUPFAM" id="SSF160631">
    <property type="entry name" value="SMI1/KNR4-like"/>
    <property type="match status" value="1"/>
</dbReference>
<dbReference type="EMBL" id="JABBXD010000002">
    <property type="protein sequence ID" value="MBD3585409.1"/>
    <property type="molecule type" value="Genomic_DNA"/>
</dbReference>
<evidence type="ECO:0000313" key="4">
    <source>
        <dbReference type="EMBL" id="MBD3585409.1"/>
    </source>
</evidence>
<comment type="caution">
    <text evidence="4">The sequence shown here is derived from an EMBL/GenBank/DDBJ whole genome shotgun (WGS) entry which is preliminary data.</text>
</comment>
<dbReference type="Gene3D" id="3.40.1580.20">
    <property type="entry name" value="Syd protein"/>
    <property type="match status" value="1"/>
</dbReference>
<dbReference type="InterPro" id="IPR037883">
    <property type="entry name" value="Knr4/Smi1-like_sf"/>
</dbReference>
<sequence length="183" mass="20273">MANSIEASLDALMSTLNSASTGQSLTTAYEPAWPSPCYQLPDTASLKEGDQVSWVPVRQDSGNNFSQLEDALEITLDNQFKTFFTRYFAFNIAASAPQGPCELLQVISDDDFARLQENLIGHILMKRRLRQPETLFFGLTDDDNLILCVKNETGEVVLERVGKKGEEIVADDLCTFLSALNVD</sequence>
<dbReference type="InterPro" id="IPR038228">
    <property type="entry name" value="Syd_sf"/>
</dbReference>
<dbReference type="Proteomes" id="UP000624419">
    <property type="component" value="Unassembled WGS sequence"/>
</dbReference>
<evidence type="ECO:0000256" key="1">
    <source>
        <dbReference type="ARBA" id="ARBA00022475"/>
    </source>
</evidence>
<keyword evidence="3" id="KW-0472">Membrane</keyword>
<proteinExistence type="predicted"/>
<organism evidence="4 5">
    <name type="scientific">Salinimonas profundi</name>
    <dbReference type="NCBI Taxonomy" id="2729140"/>
    <lineage>
        <taxon>Bacteria</taxon>
        <taxon>Pseudomonadati</taxon>
        <taxon>Pseudomonadota</taxon>
        <taxon>Gammaproteobacteria</taxon>
        <taxon>Alteromonadales</taxon>
        <taxon>Alteromonadaceae</taxon>
        <taxon>Alteromonas/Salinimonas group</taxon>
        <taxon>Salinimonas</taxon>
    </lineage>
</organism>
<evidence type="ECO:0000313" key="5">
    <source>
        <dbReference type="Proteomes" id="UP000624419"/>
    </source>
</evidence>
<dbReference type="InterPro" id="IPR009948">
    <property type="entry name" value="Syd"/>
</dbReference>
<keyword evidence="5" id="KW-1185">Reference proteome</keyword>
<protein>
    <submittedName>
        <fullName evidence="4">SecY-interacting protein</fullName>
    </submittedName>
</protein>
<accession>A0ABR8LMV5</accession>
<dbReference type="RefSeq" id="WP_191023422.1">
    <property type="nucleotide sequence ID" value="NZ_JABBXD010000002.1"/>
</dbReference>
<keyword evidence="1" id="KW-1003">Cell membrane</keyword>
<name>A0ABR8LMV5_9ALTE</name>
<dbReference type="NCBIfam" id="NF003439">
    <property type="entry name" value="PRK04968.1"/>
    <property type="match status" value="1"/>
</dbReference>
<keyword evidence="2" id="KW-0997">Cell inner membrane</keyword>